<keyword evidence="8" id="KW-1185">Reference proteome</keyword>
<dbReference type="InterPro" id="IPR009057">
    <property type="entry name" value="Homeodomain-like_sf"/>
</dbReference>
<proteinExistence type="predicted"/>
<keyword evidence="3 4" id="KW-0539">Nucleus</keyword>
<protein>
    <recommendedName>
        <fullName evidence="6">Homeobox domain-containing protein</fullName>
    </recommendedName>
</protein>
<keyword evidence="5" id="KW-0812">Transmembrane</keyword>
<dbReference type="Gene3D" id="1.10.10.60">
    <property type="entry name" value="Homeodomain-like"/>
    <property type="match status" value="1"/>
</dbReference>
<dbReference type="Pfam" id="PF24068">
    <property type="entry name" value="TPD1_C"/>
    <property type="match status" value="1"/>
</dbReference>
<dbReference type="Proteomes" id="UP000823775">
    <property type="component" value="Unassembled WGS sequence"/>
</dbReference>
<comment type="subcellular location">
    <subcellularLocation>
        <location evidence="1 3 4">Nucleus</location>
    </subcellularLocation>
</comment>
<keyword evidence="2" id="KW-0732">Signal</keyword>
<evidence type="ECO:0000256" key="2">
    <source>
        <dbReference type="ARBA" id="ARBA00022729"/>
    </source>
</evidence>
<organism evidence="7 8">
    <name type="scientific">Datura stramonium</name>
    <name type="common">Jimsonweed</name>
    <name type="synonym">Common thornapple</name>
    <dbReference type="NCBI Taxonomy" id="4076"/>
    <lineage>
        <taxon>Eukaryota</taxon>
        <taxon>Viridiplantae</taxon>
        <taxon>Streptophyta</taxon>
        <taxon>Embryophyta</taxon>
        <taxon>Tracheophyta</taxon>
        <taxon>Spermatophyta</taxon>
        <taxon>Magnoliopsida</taxon>
        <taxon>eudicotyledons</taxon>
        <taxon>Gunneridae</taxon>
        <taxon>Pentapetalae</taxon>
        <taxon>asterids</taxon>
        <taxon>lamiids</taxon>
        <taxon>Solanales</taxon>
        <taxon>Solanaceae</taxon>
        <taxon>Solanoideae</taxon>
        <taxon>Datureae</taxon>
        <taxon>Datura</taxon>
    </lineage>
</organism>
<dbReference type="Pfam" id="PF00046">
    <property type="entry name" value="Homeodomain"/>
    <property type="match status" value="1"/>
</dbReference>
<feature type="DNA-binding region" description="Homeobox" evidence="3">
    <location>
        <begin position="32"/>
        <end position="77"/>
    </location>
</feature>
<accession>A0ABS8S4F6</accession>
<dbReference type="PANTHER" id="PTHR33184">
    <property type="entry name" value="PROTEIN TAPETUM DETERMINANT 1-LIKE-RELATED"/>
    <property type="match status" value="1"/>
</dbReference>
<dbReference type="InterPro" id="IPR040361">
    <property type="entry name" value="TPD1"/>
</dbReference>
<reference evidence="7 8" key="1">
    <citation type="journal article" date="2021" name="BMC Genomics">
        <title>Datura genome reveals duplications of psychoactive alkaloid biosynthetic genes and high mutation rate following tissue culture.</title>
        <authorList>
            <person name="Rajewski A."/>
            <person name="Carter-House D."/>
            <person name="Stajich J."/>
            <person name="Litt A."/>
        </authorList>
    </citation>
    <scope>NUCLEOTIDE SEQUENCE [LARGE SCALE GENOMIC DNA]</scope>
    <source>
        <strain evidence="7">AR-01</strain>
    </source>
</reference>
<dbReference type="SUPFAM" id="SSF46689">
    <property type="entry name" value="Homeodomain-like"/>
    <property type="match status" value="1"/>
</dbReference>
<feature type="domain" description="Homeobox" evidence="6">
    <location>
        <begin position="30"/>
        <end position="76"/>
    </location>
</feature>
<evidence type="ECO:0000256" key="4">
    <source>
        <dbReference type="RuleBase" id="RU000682"/>
    </source>
</evidence>
<dbReference type="PANTHER" id="PTHR33184:SF73">
    <property type="match status" value="1"/>
</dbReference>
<dbReference type="SMART" id="SM00389">
    <property type="entry name" value="HOX"/>
    <property type="match status" value="1"/>
</dbReference>
<evidence type="ECO:0000256" key="5">
    <source>
        <dbReference type="SAM" id="Phobius"/>
    </source>
</evidence>
<evidence type="ECO:0000256" key="1">
    <source>
        <dbReference type="ARBA" id="ARBA00004123"/>
    </source>
</evidence>
<evidence type="ECO:0000256" key="3">
    <source>
        <dbReference type="PROSITE-ProRule" id="PRU00108"/>
    </source>
</evidence>
<dbReference type="CDD" id="cd00086">
    <property type="entry name" value="homeodomain"/>
    <property type="match status" value="1"/>
</dbReference>
<keyword evidence="3 4" id="KW-0238">DNA-binding</keyword>
<dbReference type="EMBL" id="JACEIK010000263">
    <property type="protein sequence ID" value="MCD7453703.1"/>
    <property type="molecule type" value="Genomic_DNA"/>
</dbReference>
<name>A0ABS8S4F6_DATST</name>
<evidence type="ECO:0000313" key="8">
    <source>
        <dbReference type="Proteomes" id="UP000823775"/>
    </source>
</evidence>
<gene>
    <name evidence="7" type="ORF">HAX54_021894</name>
</gene>
<keyword evidence="3 4" id="KW-0371">Homeobox</keyword>
<sequence length="324" mass="36664">MASRNDASVEPNSVQENEKISLRRSFEEVIQKLEEVFSEMPNPETHVMEKLSEELELDITQIGIWFENKRYYIQAQKDMEEREIIRLENEKLRSENLQMCSEVKKRFCATCNNPKQQRAILQDLQNENAKLGEENTILIDLTMKSLFMIYVIFLLVLFSVMQTNHALRLVKEGGDEKSVSAAELTCPKSRIQISQAASGTINGIPEYSVIIINECESSCSGIHLSCGEFATTKLINPKIFRRLAINDCLVNDGATLKSGQVLSFTYSNSFKYPMSLSKNISPVSPRCCTTPTKRTGMPDVYTKLVQLSKNITPVSQRHCTTPTS</sequence>
<keyword evidence="5" id="KW-1133">Transmembrane helix</keyword>
<evidence type="ECO:0000313" key="7">
    <source>
        <dbReference type="EMBL" id="MCD7453703.1"/>
    </source>
</evidence>
<comment type="caution">
    <text evidence="7">The sequence shown here is derived from an EMBL/GenBank/DDBJ whole genome shotgun (WGS) entry which is preliminary data.</text>
</comment>
<keyword evidence="5" id="KW-0472">Membrane</keyword>
<evidence type="ECO:0000259" key="6">
    <source>
        <dbReference type="PROSITE" id="PS50071"/>
    </source>
</evidence>
<feature type="transmembrane region" description="Helical" evidence="5">
    <location>
        <begin position="141"/>
        <end position="161"/>
    </location>
</feature>
<dbReference type="PROSITE" id="PS50071">
    <property type="entry name" value="HOMEOBOX_2"/>
    <property type="match status" value="1"/>
</dbReference>
<dbReference type="InterPro" id="IPR001356">
    <property type="entry name" value="HD"/>
</dbReference>